<protein>
    <recommendedName>
        <fullName evidence="1">Putative zinc-finger domain-containing protein</fullName>
    </recommendedName>
</protein>
<organism evidence="2 3">
    <name type="scientific">Nitrospira japonica</name>
    <dbReference type="NCBI Taxonomy" id="1325564"/>
    <lineage>
        <taxon>Bacteria</taxon>
        <taxon>Pseudomonadati</taxon>
        <taxon>Nitrospirota</taxon>
        <taxon>Nitrospiria</taxon>
        <taxon>Nitrospirales</taxon>
        <taxon>Nitrospiraceae</taxon>
        <taxon>Nitrospira</taxon>
    </lineage>
</organism>
<evidence type="ECO:0000313" key="3">
    <source>
        <dbReference type="Proteomes" id="UP000192042"/>
    </source>
</evidence>
<dbReference type="Proteomes" id="UP000192042">
    <property type="component" value="Chromosome I"/>
</dbReference>
<proteinExistence type="predicted"/>
<reference evidence="2 3" key="1">
    <citation type="submission" date="2017-03" db="EMBL/GenBank/DDBJ databases">
        <authorList>
            <person name="Afonso C.L."/>
            <person name="Miller P.J."/>
            <person name="Scott M.A."/>
            <person name="Spackman E."/>
            <person name="Goraichik I."/>
            <person name="Dimitrov K.M."/>
            <person name="Suarez D.L."/>
            <person name="Swayne D.E."/>
        </authorList>
    </citation>
    <scope>NUCLEOTIDE SEQUENCE [LARGE SCALE GENOMIC DNA]</scope>
    <source>
        <strain evidence="2">Genome sequencing of Nitrospira japonica strain NJ11</strain>
    </source>
</reference>
<dbReference type="OrthoDB" id="5421222at2"/>
<evidence type="ECO:0000313" key="2">
    <source>
        <dbReference type="EMBL" id="SLM47049.1"/>
    </source>
</evidence>
<dbReference type="KEGG" id="nja:NSJP_0877"/>
<sequence length="102" mass="11661">MKTSKTSVRRSGRSTRHAAHRLDRCLRVIRQLSAYLDDELPSDICRELRRHLGACPNCEVFVASLREAVGLCRHRPTPHLSPSERATLRREILRASRSGFRG</sequence>
<gene>
    <name evidence="2" type="ORF">NSJP_0877</name>
</gene>
<dbReference type="Pfam" id="PF13490">
    <property type="entry name" value="zf-HC2"/>
    <property type="match status" value="1"/>
</dbReference>
<keyword evidence="3" id="KW-1185">Reference proteome</keyword>
<dbReference type="EMBL" id="LT828648">
    <property type="protein sequence ID" value="SLM47049.1"/>
    <property type="molecule type" value="Genomic_DNA"/>
</dbReference>
<dbReference type="InterPro" id="IPR041916">
    <property type="entry name" value="Anti_sigma_zinc_sf"/>
</dbReference>
<dbReference type="STRING" id="1325564.NSJP_0877"/>
<dbReference type="AlphaFoldDB" id="A0A1W1I2F6"/>
<dbReference type="InterPro" id="IPR027383">
    <property type="entry name" value="Znf_put"/>
</dbReference>
<evidence type="ECO:0000259" key="1">
    <source>
        <dbReference type="Pfam" id="PF13490"/>
    </source>
</evidence>
<dbReference type="RefSeq" id="WP_080885640.1">
    <property type="nucleotide sequence ID" value="NZ_LT828648.1"/>
</dbReference>
<dbReference type="Gene3D" id="1.10.10.1320">
    <property type="entry name" value="Anti-sigma factor, zinc-finger domain"/>
    <property type="match status" value="1"/>
</dbReference>
<name>A0A1W1I2F6_9BACT</name>
<feature type="domain" description="Putative zinc-finger" evidence="1">
    <location>
        <begin position="25"/>
        <end position="58"/>
    </location>
</feature>
<accession>A0A1W1I2F6</accession>